<evidence type="ECO:0000256" key="4">
    <source>
        <dbReference type="ARBA" id="ARBA00023125"/>
    </source>
</evidence>
<evidence type="ECO:0000256" key="1">
    <source>
        <dbReference type="ARBA" id="ARBA00010641"/>
    </source>
</evidence>
<keyword evidence="10" id="KW-1185">Reference proteome</keyword>
<dbReference type="InterPro" id="IPR036388">
    <property type="entry name" value="WH-like_DNA-bd_sf"/>
</dbReference>
<dbReference type="Pfam" id="PF13490">
    <property type="entry name" value="zf-HC2"/>
    <property type="match status" value="1"/>
</dbReference>
<evidence type="ECO:0000256" key="5">
    <source>
        <dbReference type="ARBA" id="ARBA00023163"/>
    </source>
</evidence>
<dbReference type="GO" id="GO:0016987">
    <property type="term" value="F:sigma factor activity"/>
    <property type="evidence" value="ECO:0007669"/>
    <property type="project" value="UniProtKB-KW"/>
</dbReference>
<dbReference type="Gene3D" id="1.10.10.1320">
    <property type="entry name" value="Anti-sigma factor, zinc-finger domain"/>
    <property type="match status" value="1"/>
</dbReference>
<dbReference type="Pfam" id="PF04542">
    <property type="entry name" value="Sigma70_r2"/>
    <property type="match status" value="1"/>
</dbReference>
<dbReference type="Gene3D" id="1.10.1740.10">
    <property type="match status" value="1"/>
</dbReference>
<evidence type="ECO:0000313" key="10">
    <source>
        <dbReference type="Proteomes" id="UP001144396"/>
    </source>
</evidence>
<dbReference type="AlphaFoldDB" id="A0A9W6FPJ1"/>
<dbReference type="Gene3D" id="1.10.10.10">
    <property type="entry name" value="Winged helix-like DNA-binding domain superfamily/Winged helix DNA-binding domain"/>
    <property type="match status" value="1"/>
</dbReference>
<dbReference type="SUPFAM" id="SSF88659">
    <property type="entry name" value="Sigma3 and sigma4 domains of RNA polymerase sigma factors"/>
    <property type="match status" value="1"/>
</dbReference>
<reference evidence="9" key="1">
    <citation type="submission" date="2022-12" db="EMBL/GenBank/DDBJ databases">
        <title>Reference genome sequencing for broad-spectrum identification of bacterial and archaeal isolates by mass spectrometry.</title>
        <authorList>
            <person name="Sekiguchi Y."/>
            <person name="Tourlousse D.M."/>
        </authorList>
    </citation>
    <scope>NUCLEOTIDE SEQUENCE</scope>
    <source>
        <strain evidence="9">14</strain>
    </source>
</reference>
<feature type="domain" description="RNA polymerase sigma-70 region 2" evidence="7">
    <location>
        <begin position="51"/>
        <end position="114"/>
    </location>
</feature>
<proteinExistence type="inferred from homology"/>
<dbReference type="InterPro" id="IPR039425">
    <property type="entry name" value="RNA_pol_sigma-70-like"/>
</dbReference>
<evidence type="ECO:0000256" key="2">
    <source>
        <dbReference type="ARBA" id="ARBA00023015"/>
    </source>
</evidence>
<sequence>MAGTRYPLTIPDTRERRVSPLITARSPHRQSDARLVERAREGDKDAFGELFRRHAAAGVTVARSFSSLDPEDLVAEAFARIYDAVVAGGGPRGAFRPYLFTTIRNTAASWGRRASELPVDDLDLQPDPATDEHAALEALDRGLTARAFRSLPTRWQEVLWYSEVEQMAPREVAPLLGMSANATAALAYRAREGLRQAWIRVHLQDSDPETECGWTIERLGTYARGRLGARDATRVDAHLDECARCTIVAVEAHEVGSRLAMVLLPLSAGATGATAYAGWLQAGAPATVVAMGAAGAGGAANGGSSGSGMSGGAITGAAVGTAAVAATVVAAVALGPTLVGETDATSAAPAAAVAASGLDSGDDGTAGDSAPGPGPIEELISQTPDATDPRATDEPGAADDPADDQAADQAADEAPDDESASDAPADDEAVPGEAAPEPIAPAPPPTGGDGGDDPTASDAPFVSVQVSGGVIHDLVLTGTPGATVAVSVDGQVERLLVLAADGTSELIPHWIVGPHTEVTVAYLVDGLLGTPVAVG</sequence>
<dbReference type="GO" id="GO:0003677">
    <property type="term" value="F:DNA binding"/>
    <property type="evidence" value="ECO:0007669"/>
    <property type="project" value="UniProtKB-KW"/>
</dbReference>
<evidence type="ECO:0000259" key="7">
    <source>
        <dbReference type="Pfam" id="PF04542"/>
    </source>
</evidence>
<keyword evidence="4" id="KW-0238">DNA-binding</keyword>
<evidence type="ECO:0000259" key="8">
    <source>
        <dbReference type="Pfam" id="PF13490"/>
    </source>
</evidence>
<dbReference type="InterPro" id="IPR027383">
    <property type="entry name" value="Znf_put"/>
</dbReference>
<dbReference type="InterPro" id="IPR041916">
    <property type="entry name" value="Anti_sigma_zinc_sf"/>
</dbReference>
<name>A0A9W6FPJ1_9MICO</name>
<keyword evidence="2" id="KW-0805">Transcription regulation</keyword>
<comment type="caution">
    <text evidence="9">The sequence shown here is derived from an EMBL/GenBank/DDBJ whole genome shotgun (WGS) entry which is preliminary data.</text>
</comment>
<accession>A0A9W6FPJ1</accession>
<dbReference type="InterPro" id="IPR013324">
    <property type="entry name" value="RNA_pol_sigma_r3/r4-like"/>
</dbReference>
<evidence type="ECO:0000256" key="3">
    <source>
        <dbReference type="ARBA" id="ARBA00023082"/>
    </source>
</evidence>
<feature type="region of interest" description="Disordered" evidence="6">
    <location>
        <begin position="356"/>
        <end position="460"/>
    </location>
</feature>
<feature type="domain" description="Putative zinc-finger" evidence="8">
    <location>
        <begin position="212"/>
        <end position="245"/>
    </location>
</feature>
<feature type="compositionally biased region" description="Acidic residues" evidence="6">
    <location>
        <begin position="396"/>
        <end position="430"/>
    </location>
</feature>
<protein>
    <recommendedName>
        <fullName evidence="11">Sigma-70 family RNA polymerase sigma factor</fullName>
    </recommendedName>
</protein>
<dbReference type="Proteomes" id="UP001144396">
    <property type="component" value="Unassembled WGS sequence"/>
</dbReference>
<dbReference type="PANTHER" id="PTHR43133:SF8">
    <property type="entry name" value="RNA POLYMERASE SIGMA FACTOR HI_1459-RELATED"/>
    <property type="match status" value="1"/>
</dbReference>
<dbReference type="InterPro" id="IPR013325">
    <property type="entry name" value="RNA_pol_sigma_r2"/>
</dbReference>
<evidence type="ECO:0000313" key="9">
    <source>
        <dbReference type="EMBL" id="GLI28079.1"/>
    </source>
</evidence>
<keyword evidence="3" id="KW-0731">Sigma factor</keyword>
<evidence type="ECO:0000256" key="6">
    <source>
        <dbReference type="SAM" id="MobiDB-lite"/>
    </source>
</evidence>
<dbReference type="NCBIfam" id="TIGR02937">
    <property type="entry name" value="sigma70-ECF"/>
    <property type="match status" value="1"/>
</dbReference>
<evidence type="ECO:0008006" key="11">
    <source>
        <dbReference type="Google" id="ProtNLM"/>
    </source>
</evidence>
<gene>
    <name evidence="9" type="ORF">ARHIZOSPH14_23210</name>
</gene>
<dbReference type="SUPFAM" id="SSF88946">
    <property type="entry name" value="Sigma2 domain of RNA polymerase sigma factors"/>
    <property type="match status" value="1"/>
</dbReference>
<keyword evidence="5" id="KW-0804">Transcription</keyword>
<dbReference type="GO" id="GO:0006352">
    <property type="term" value="P:DNA-templated transcription initiation"/>
    <property type="evidence" value="ECO:0007669"/>
    <property type="project" value="InterPro"/>
</dbReference>
<dbReference type="InterPro" id="IPR007627">
    <property type="entry name" value="RNA_pol_sigma70_r2"/>
</dbReference>
<dbReference type="EMBL" id="BSDP01000001">
    <property type="protein sequence ID" value="GLI28079.1"/>
    <property type="molecule type" value="Genomic_DNA"/>
</dbReference>
<dbReference type="PANTHER" id="PTHR43133">
    <property type="entry name" value="RNA POLYMERASE ECF-TYPE SIGMA FACTO"/>
    <property type="match status" value="1"/>
</dbReference>
<dbReference type="InterPro" id="IPR014284">
    <property type="entry name" value="RNA_pol_sigma-70_dom"/>
</dbReference>
<organism evidence="9 10">
    <name type="scientific">Agromyces rhizosphaerae</name>
    <dbReference type="NCBI Taxonomy" id="88374"/>
    <lineage>
        <taxon>Bacteria</taxon>
        <taxon>Bacillati</taxon>
        <taxon>Actinomycetota</taxon>
        <taxon>Actinomycetes</taxon>
        <taxon>Micrococcales</taxon>
        <taxon>Microbacteriaceae</taxon>
        <taxon>Agromyces</taxon>
    </lineage>
</organism>
<comment type="similarity">
    <text evidence="1">Belongs to the sigma-70 factor family. ECF subfamily.</text>
</comment>